<protein>
    <recommendedName>
        <fullName evidence="3">Homing endonuclease</fullName>
    </recommendedName>
</protein>
<dbReference type="Proteomes" id="UP000028960">
    <property type="component" value="Segment"/>
</dbReference>
<evidence type="ECO:0000313" key="1">
    <source>
        <dbReference type="EMBL" id="AII26904.1"/>
    </source>
</evidence>
<evidence type="ECO:0008006" key="3">
    <source>
        <dbReference type="Google" id="ProtNLM"/>
    </source>
</evidence>
<dbReference type="EMBL" id="KJ888149">
    <property type="protein sequence ID" value="AII26904.1"/>
    <property type="molecule type" value="Genomic_DNA"/>
</dbReference>
<evidence type="ECO:0000313" key="2">
    <source>
        <dbReference type="Proteomes" id="UP000028960"/>
    </source>
</evidence>
<dbReference type="GeneID" id="22276252"/>
<dbReference type="RefSeq" id="YP_009097994.1">
    <property type="nucleotide sequence ID" value="NC_025416.1"/>
</dbReference>
<organism evidence="1 2">
    <name type="scientific">Staphylococcus phage MCE-2014</name>
    <dbReference type="NCBI Taxonomy" id="1524910"/>
    <lineage>
        <taxon>Viruses</taxon>
        <taxon>Duplodnaviria</taxon>
        <taxon>Heunggongvirae</taxon>
        <taxon>Uroviricota</taxon>
        <taxon>Caudoviricetes</taxon>
        <taxon>Herelleviridae</taxon>
        <taxon>Twortvirinae</taxon>
        <taxon>Kayvirus</taxon>
        <taxon>Kayvirus MCE2014</taxon>
    </lineage>
</organism>
<proteinExistence type="predicted"/>
<dbReference type="KEGG" id="vg:22276252"/>
<sequence>MENIIGKKIEKLFVEEYVGSDKIKGKLYLCLCDCGMDRVLSKSQLYYYKSCGCMKSRNGSKKHPEYTVWRKMKERCYNKNQDSYPYYGGRGIEVCDRWKNSFESFLYDMGKRPSDKYQLDRKDNDGNYSPENCRWTTRSENIVNRPSKLEGLKNIQERTNGKYRVSITRNNIRYQSYQVDSIKEAINLRDRMLKEYEETKSITIFK</sequence>
<accession>A0A076GAP8</accession>
<name>A0A076GAP8_9CAUD</name>
<keyword evidence="2" id="KW-1185">Reference proteome</keyword>
<reference evidence="1 2" key="1">
    <citation type="journal article" date="2014" name="Appl. Environ. Microbiol.">
        <title>Combined Use of Bacteriophage K and a Novel Bacteriophage To Reduce Staphylococcus aureus Biofilm Formation.</title>
        <authorList>
            <person name="Alves D.R."/>
            <person name="Gaudion A."/>
            <person name="Bean J.E."/>
            <person name="Perez Esteban P."/>
            <person name="Arnot T.C."/>
            <person name="Harper D.R."/>
            <person name="Kot W."/>
            <person name="Hansen L.H."/>
            <person name="Enright M.C."/>
            <person name="Jenkins A.T."/>
        </authorList>
    </citation>
    <scope>NUCLEOTIDE SEQUENCE [LARGE SCALE GENOMIC DNA]</scope>
</reference>